<evidence type="ECO:0000313" key="6">
    <source>
        <dbReference type="Proteomes" id="UP000553980"/>
    </source>
</evidence>
<feature type="domain" description="Carbohydrate-binding/sugar hydrolysis" evidence="4">
    <location>
        <begin position="74"/>
        <end position="222"/>
    </location>
</feature>
<accession>A0AB34YPK0</accession>
<dbReference type="InterPro" id="IPR007742">
    <property type="entry name" value="NosD_dom"/>
</dbReference>
<evidence type="ECO:0000259" key="4">
    <source>
        <dbReference type="SMART" id="SM00722"/>
    </source>
</evidence>
<dbReference type="PANTHER" id="PTHR22990">
    <property type="entry name" value="F-BOX ONLY PROTEIN"/>
    <property type="match status" value="1"/>
</dbReference>
<dbReference type="InterPro" id="IPR006626">
    <property type="entry name" value="PbH1"/>
</dbReference>
<keyword evidence="2" id="KW-0677">Repeat</keyword>
<dbReference type="Proteomes" id="UP000553980">
    <property type="component" value="Unassembled WGS sequence"/>
</dbReference>
<dbReference type="Gene3D" id="2.160.20.10">
    <property type="entry name" value="Single-stranded right-handed beta-helix, Pectin lyase-like"/>
    <property type="match status" value="1"/>
</dbReference>
<dbReference type="InterPro" id="IPR022441">
    <property type="entry name" value="Para_beta_helix_rpt-2"/>
</dbReference>
<protein>
    <submittedName>
        <fullName evidence="5">Nitrous oxidase accessory protein</fullName>
    </submittedName>
</protein>
<dbReference type="SMART" id="SM00710">
    <property type="entry name" value="PbH1"/>
    <property type="match status" value="9"/>
</dbReference>
<dbReference type="SUPFAM" id="SSF51126">
    <property type="entry name" value="Pectin lyase-like"/>
    <property type="match status" value="1"/>
</dbReference>
<dbReference type="PANTHER" id="PTHR22990:SF15">
    <property type="entry name" value="F-BOX ONLY PROTEIN 10"/>
    <property type="match status" value="1"/>
</dbReference>
<dbReference type="InterPro" id="IPR051550">
    <property type="entry name" value="SCF-Subunits/Alg-Epimerases"/>
</dbReference>
<keyword evidence="3" id="KW-0833">Ubl conjugation pathway</keyword>
<proteinExistence type="predicted"/>
<sequence>MVVLLLVVLPRHAHGNEGSDARGTEEGLTAMMFPRRFQSLSAAMLLTVVFCDGLQARQIDVVAGEGVQAAIDKAEPGDVVRLLKGKHNGAVTIDRAIELIGESGAVLDGLGSGNAITVNAPDAIVRGLEVRGSGDNMPDLNSGIFVAKTATGARVEDNRLIDNLYGIYLHGAANSIASGNEIIGRRGVRMAQTGSGVSVWNAPGAQVVGNVIRYGRDGIYTNASRKNIFRNNVMEDVRFAVHYMYTDDSQVIGNVSRNNSVGFAIMYTNRLKVLDNVSDGDRDHGLLLNYANSSVISGNRVIGRMQPIDRWLDAGVQKAEHGLPTEDKTEALAGETARLGPEKCVFIYNANKNKFTGNSFENCSIGIHFTAGSEGNAMSGNAFIHNRNQVKYVGTRNLDWSVNGRGNYWSDNPAFDLNGDGIADSPYRPNDLIDKVLWTAPQAKILINSPAIETIRWAQTQFPALLPGGVVDSHPLMKPPYPADAAKGKPND</sequence>
<name>A0AB34YPK0_9HYPH</name>
<comment type="pathway">
    <text evidence="1">Protein modification; protein ubiquitination.</text>
</comment>
<feature type="domain" description="Carbohydrate-binding/sugar hydrolysis" evidence="4">
    <location>
        <begin position="228"/>
        <end position="425"/>
    </location>
</feature>
<gene>
    <name evidence="5" type="ORF">GGQ79_001245</name>
</gene>
<dbReference type="NCBIfam" id="TIGR04247">
    <property type="entry name" value="NosD_copper_fam"/>
    <property type="match status" value="1"/>
</dbReference>
<evidence type="ECO:0000313" key="5">
    <source>
        <dbReference type="EMBL" id="MBB4092760.1"/>
    </source>
</evidence>
<dbReference type="InterPro" id="IPR006633">
    <property type="entry name" value="Carb-bd_sugar_hydrolysis-dom"/>
</dbReference>
<evidence type="ECO:0000256" key="1">
    <source>
        <dbReference type="ARBA" id="ARBA00004906"/>
    </source>
</evidence>
<dbReference type="SMART" id="SM00722">
    <property type="entry name" value="CASH"/>
    <property type="match status" value="2"/>
</dbReference>
<dbReference type="InterPro" id="IPR026464">
    <property type="entry name" value="NosD_copper_fam"/>
</dbReference>
<keyword evidence="6" id="KW-1185">Reference proteome</keyword>
<dbReference type="EMBL" id="JACIEX010000002">
    <property type="protein sequence ID" value="MBB4092760.1"/>
    <property type="molecule type" value="Genomic_DNA"/>
</dbReference>
<comment type="caution">
    <text evidence="5">The sequence shown here is derived from an EMBL/GenBank/DDBJ whole genome shotgun (WGS) entry which is preliminary data.</text>
</comment>
<dbReference type="InterPro" id="IPR011050">
    <property type="entry name" value="Pectin_lyase_fold/virulence"/>
</dbReference>
<reference evidence="5 6" key="1">
    <citation type="submission" date="2020-08" db="EMBL/GenBank/DDBJ databases">
        <title>Genomic Encyclopedia of Type Strains, Phase IV (KMG-IV): sequencing the most valuable type-strain genomes for metagenomic binning, comparative biology and taxonomic classification.</title>
        <authorList>
            <person name="Goeker M."/>
        </authorList>
    </citation>
    <scope>NUCLEOTIDE SEQUENCE [LARGE SCALE GENOMIC DNA]</scope>
    <source>
        <strain evidence="5 6">DSM 23868</strain>
    </source>
</reference>
<organism evidence="5 6">
    <name type="scientific">Brucella pecoris</name>
    <dbReference type="NCBI Taxonomy" id="867683"/>
    <lineage>
        <taxon>Bacteria</taxon>
        <taxon>Pseudomonadati</taxon>
        <taxon>Pseudomonadota</taxon>
        <taxon>Alphaproteobacteria</taxon>
        <taxon>Hyphomicrobiales</taxon>
        <taxon>Brucellaceae</taxon>
        <taxon>Brucella/Ochrobactrum group</taxon>
        <taxon>Brucella</taxon>
    </lineage>
</organism>
<evidence type="ECO:0000256" key="2">
    <source>
        <dbReference type="ARBA" id="ARBA00022737"/>
    </source>
</evidence>
<dbReference type="InterPro" id="IPR012334">
    <property type="entry name" value="Pectin_lyas_fold"/>
</dbReference>
<dbReference type="AlphaFoldDB" id="A0AB34YPK0"/>
<dbReference type="Pfam" id="PF05048">
    <property type="entry name" value="NosD"/>
    <property type="match status" value="1"/>
</dbReference>
<evidence type="ECO:0000256" key="3">
    <source>
        <dbReference type="ARBA" id="ARBA00022786"/>
    </source>
</evidence>
<dbReference type="NCBIfam" id="TIGR03804">
    <property type="entry name" value="para_beta_helix"/>
    <property type="match status" value="1"/>
</dbReference>